<gene>
    <name evidence="2" type="ORF">EVAR_57207_1</name>
</gene>
<dbReference type="OrthoDB" id="7491049at2759"/>
<evidence type="ECO:0000313" key="3">
    <source>
        <dbReference type="Proteomes" id="UP000299102"/>
    </source>
</evidence>
<evidence type="ECO:0000313" key="2">
    <source>
        <dbReference type="EMBL" id="GBP75469.1"/>
    </source>
</evidence>
<reference evidence="2 3" key="1">
    <citation type="journal article" date="2019" name="Commun. Biol.">
        <title>The bagworm genome reveals a unique fibroin gene that provides high tensile strength.</title>
        <authorList>
            <person name="Kono N."/>
            <person name="Nakamura H."/>
            <person name="Ohtoshi R."/>
            <person name="Tomita M."/>
            <person name="Numata K."/>
            <person name="Arakawa K."/>
        </authorList>
    </citation>
    <scope>NUCLEOTIDE SEQUENCE [LARGE SCALE GENOMIC DNA]</scope>
</reference>
<feature type="compositionally biased region" description="Basic and acidic residues" evidence="1">
    <location>
        <begin position="33"/>
        <end position="46"/>
    </location>
</feature>
<comment type="caution">
    <text evidence="2">The sequence shown here is derived from an EMBL/GenBank/DDBJ whole genome shotgun (WGS) entry which is preliminary data.</text>
</comment>
<feature type="region of interest" description="Disordered" evidence="1">
    <location>
        <begin position="1"/>
        <end position="111"/>
    </location>
</feature>
<feature type="compositionally biased region" description="Low complexity" evidence="1">
    <location>
        <begin position="88"/>
        <end position="101"/>
    </location>
</feature>
<dbReference type="Proteomes" id="UP000299102">
    <property type="component" value="Unassembled WGS sequence"/>
</dbReference>
<dbReference type="AlphaFoldDB" id="A0A4C1YLF3"/>
<dbReference type="EMBL" id="BGZK01001250">
    <property type="protein sequence ID" value="GBP75469.1"/>
    <property type="molecule type" value="Genomic_DNA"/>
</dbReference>
<sequence>MHVRTHALMHARTSTPTHPDAEEKLLPSASSSADRKMLAVFRSRERQKIKKKKDSGPSSSDNKLINTGPRQQNDDGLGASRIEEGQEESTQTAASETASETNNLGGSLSKRSKKDNLDFQVHSTVDKINKTATGKLLIILSKENTDKGQGLQKTIAYLLKKYATVISKSPQEDLEIRILDDTTTKEEILAAL</sequence>
<accession>A0A4C1YLF3</accession>
<evidence type="ECO:0000256" key="1">
    <source>
        <dbReference type="SAM" id="MobiDB-lite"/>
    </source>
</evidence>
<keyword evidence="3" id="KW-1185">Reference proteome</keyword>
<protein>
    <submittedName>
        <fullName evidence="2">Uncharacterized protein</fullName>
    </submittedName>
</protein>
<organism evidence="2 3">
    <name type="scientific">Eumeta variegata</name>
    <name type="common">Bagworm moth</name>
    <name type="synonym">Eumeta japonica</name>
    <dbReference type="NCBI Taxonomy" id="151549"/>
    <lineage>
        <taxon>Eukaryota</taxon>
        <taxon>Metazoa</taxon>
        <taxon>Ecdysozoa</taxon>
        <taxon>Arthropoda</taxon>
        <taxon>Hexapoda</taxon>
        <taxon>Insecta</taxon>
        <taxon>Pterygota</taxon>
        <taxon>Neoptera</taxon>
        <taxon>Endopterygota</taxon>
        <taxon>Lepidoptera</taxon>
        <taxon>Glossata</taxon>
        <taxon>Ditrysia</taxon>
        <taxon>Tineoidea</taxon>
        <taxon>Psychidae</taxon>
        <taxon>Oiketicinae</taxon>
        <taxon>Eumeta</taxon>
    </lineage>
</organism>
<name>A0A4C1YLF3_EUMVA</name>
<proteinExistence type="predicted"/>